<dbReference type="EMBL" id="QJUM01000023">
    <property type="protein sequence ID" value="TBV02668.1"/>
    <property type="molecule type" value="Genomic_DNA"/>
</dbReference>
<comment type="caution">
    <text evidence="2">The sequence shown here is derived from an EMBL/GenBank/DDBJ whole genome shotgun (WGS) entry which is preliminary data.</text>
</comment>
<keyword evidence="1" id="KW-1133">Transmembrane helix</keyword>
<dbReference type="AlphaFoldDB" id="A0A4Q9QYC9"/>
<name>A0A4Q9QYC9_9GAMM</name>
<evidence type="ECO:0000313" key="2">
    <source>
        <dbReference type="EMBL" id="TBU90032.1"/>
    </source>
</evidence>
<organism evidence="2 5">
    <name type="scientific">Phytopseudomonas dryadis</name>
    <dbReference type="NCBI Taxonomy" id="2487520"/>
    <lineage>
        <taxon>Bacteria</taxon>
        <taxon>Pseudomonadati</taxon>
        <taxon>Pseudomonadota</taxon>
        <taxon>Gammaproteobacteria</taxon>
        <taxon>Pseudomonadales</taxon>
        <taxon>Pseudomonadaceae</taxon>
        <taxon>Phytopseudomonas</taxon>
    </lineage>
</organism>
<dbReference type="Proteomes" id="UP000293172">
    <property type="component" value="Unassembled WGS sequence"/>
</dbReference>
<dbReference type="OrthoDB" id="6856884at2"/>
<dbReference type="EMBL" id="QJUL01000023">
    <property type="protein sequence ID" value="TBU90032.1"/>
    <property type="molecule type" value="Genomic_DNA"/>
</dbReference>
<evidence type="ECO:0000313" key="5">
    <source>
        <dbReference type="Proteomes" id="UP000293172"/>
    </source>
</evidence>
<proteinExistence type="predicted"/>
<keyword evidence="4" id="KW-1185">Reference proteome</keyword>
<evidence type="ECO:0000256" key="1">
    <source>
        <dbReference type="SAM" id="Phobius"/>
    </source>
</evidence>
<evidence type="ECO:0000313" key="4">
    <source>
        <dbReference type="Proteomes" id="UP000291334"/>
    </source>
</evidence>
<accession>A0A4Q9QYC9</accession>
<reference evidence="4 5" key="1">
    <citation type="submission" date="2018-06" db="EMBL/GenBank/DDBJ databases">
        <title>Three novel Pseudomonas species isolated from symptomatic oak.</title>
        <authorList>
            <person name="Bueno-Gonzalez V."/>
            <person name="Brady C."/>
        </authorList>
    </citation>
    <scope>NUCLEOTIDE SEQUENCE [LARGE SCALE GENOMIC DNA]</scope>
    <source>
        <strain evidence="3 4">P26B</strain>
        <strain evidence="2 5">P6B</strain>
    </source>
</reference>
<evidence type="ECO:0000313" key="3">
    <source>
        <dbReference type="EMBL" id="TBV02668.1"/>
    </source>
</evidence>
<protein>
    <recommendedName>
        <fullName evidence="6">Pilus assembly protein</fullName>
    </recommendedName>
</protein>
<dbReference type="Proteomes" id="UP000291334">
    <property type="component" value="Unassembled WGS sequence"/>
</dbReference>
<keyword evidence="1" id="KW-0472">Membrane</keyword>
<evidence type="ECO:0008006" key="6">
    <source>
        <dbReference type="Google" id="ProtNLM"/>
    </source>
</evidence>
<keyword evidence="1" id="KW-0812">Transmembrane</keyword>
<dbReference type="RefSeq" id="WP_131176624.1">
    <property type="nucleotide sequence ID" value="NZ_QJUL01000023.1"/>
</dbReference>
<gene>
    <name evidence="3" type="ORF">DNK34_18630</name>
    <name evidence="2" type="ORF">DNK44_16195</name>
</gene>
<feature type="transmembrane region" description="Helical" evidence="1">
    <location>
        <begin position="12"/>
        <end position="34"/>
    </location>
</feature>
<sequence>MRAAPGKQRGNALVESALSLPLLIGAALLIGDLYNISLARAHLEQSATTIANTLSMQNRLDRDGLQALIDQAASPDILGDYELLISKVGIDRSMSWKPLRRGSAEGLCPEYAEGDRYTGELPEERTAADDDQTLLDTSLLVVQLCRNSDDLALSNGLLQDKDMQAIAFGRMLYNTVELDQALSEEAGVDDEE</sequence>